<evidence type="ECO:0000313" key="1">
    <source>
        <dbReference type="EMBL" id="RFB05751.1"/>
    </source>
</evidence>
<dbReference type="InParanoid" id="A0A371RJX6"/>
<keyword evidence="2" id="KW-1185">Reference proteome</keyword>
<name>A0A371RJX6_9PROT</name>
<protein>
    <submittedName>
        <fullName evidence="1">DUF952 domain-containing protein</fullName>
    </submittedName>
</protein>
<evidence type="ECO:0000313" key="2">
    <source>
        <dbReference type="Proteomes" id="UP000264589"/>
    </source>
</evidence>
<dbReference type="EMBL" id="QUQO01000001">
    <property type="protein sequence ID" value="RFB05751.1"/>
    <property type="molecule type" value="Genomic_DNA"/>
</dbReference>
<dbReference type="Gene3D" id="3.20.170.20">
    <property type="entry name" value="Protein of unknown function DUF952"/>
    <property type="match status" value="1"/>
</dbReference>
<dbReference type="PANTHER" id="PTHR34129">
    <property type="entry name" value="BLR1139 PROTEIN"/>
    <property type="match status" value="1"/>
</dbReference>
<dbReference type="AlphaFoldDB" id="A0A371RJX6"/>
<gene>
    <name evidence="1" type="ORF">DX908_11020</name>
</gene>
<comment type="caution">
    <text evidence="1">The sequence shown here is derived from an EMBL/GenBank/DDBJ whole genome shotgun (WGS) entry which is preliminary data.</text>
</comment>
<reference evidence="1 2" key="1">
    <citation type="submission" date="2018-08" db="EMBL/GenBank/DDBJ databases">
        <title>Parvularcula sp. SM1705, isolated from surface water of the South Sea China.</title>
        <authorList>
            <person name="Sun L."/>
        </authorList>
    </citation>
    <scope>NUCLEOTIDE SEQUENCE [LARGE SCALE GENOMIC DNA]</scope>
    <source>
        <strain evidence="1 2">SM1705</strain>
    </source>
</reference>
<dbReference type="PANTHER" id="PTHR34129:SF1">
    <property type="entry name" value="DUF952 DOMAIN-CONTAINING PROTEIN"/>
    <property type="match status" value="1"/>
</dbReference>
<dbReference type="SUPFAM" id="SSF56399">
    <property type="entry name" value="ADP-ribosylation"/>
    <property type="match status" value="1"/>
</dbReference>
<dbReference type="Proteomes" id="UP000264589">
    <property type="component" value="Unassembled WGS sequence"/>
</dbReference>
<dbReference type="OrthoDB" id="9799937at2"/>
<accession>A0A371RJX6</accession>
<dbReference type="RefSeq" id="WP_116392384.1">
    <property type="nucleotide sequence ID" value="NZ_QUQO01000001.1"/>
</dbReference>
<dbReference type="Pfam" id="PF06108">
    <property type="entry name" value="DUF952"/>
    <property type="match status" value="1"/>
</dbReference>
<proteinExistence type="predicted"/>
<dbReference type="InterPro" id="IPR009297">
    <property type="entry name" value="DUF952"/>
</dbReference>
<organism evidence="1 2">
    <name type="scientific">Parvularcula marina</name>
    <dbReference type="NCBI Taxonomy" id="2292771"/>
    <lineage>
        <taxon>Bacteria</taxon>
        <taxon>Pseudomonadati</taxon>
        <taxon>Pseudomonadota</taxon>
        <taxon>Alphaproteobacteria</taxon>
        <taxon>Parvularculales</taxon>
        <taxon>Parvularculaceae</taxon>
        <taxon>Parvularcula</taxon>
    </lineage>
</organism>
<sequence length="121" mass="13534">MSPFREGYLYRLCCPAQWDGLRKCEHVPYSPDDAHDGFFHMSTPVQVLETAAKHYAMHPKLVAIGCPDSAPGELLKWEPSRGGALFPHVYGDVLTEWFDHLVPLIKQADGYVPVPGAEENI</sequence>